<dbReference type="AlphaFoldDB" id="A0A261FMR3"/>
<proteinExistence type="predicted"/>
<accession>A0A261FMR3</accession>
<sequence>MGLLNSQSNGGTRQPFGVALSGREALEDTVNSFLRSKMGMGAQQSSTMCAGCGAPLSGDRHQMVRCEYCDRETQLP</sequence>
<dbReference type="Proteomes" id="UP000216871">
    <property type="component" value="Unassembled WGS sequence"/>
</dbReference>
<organism evidence="1 2">
    <name type="scientific">Bifidobacterium myosotis</name>
    <dbReference type="NCBI Taxonomy" id="1630166"/>
    <lineage>
        <taxon>Bacteria</taxon>
        <taxon>Bacillati</taxon>
        <taxon>Actinomycetota</taxon>
        <taxon>Actinomycetes</taxon>
        <taxon>Bifidobacteriales</taxon>
        <taxon>Bifidobacteriaceae</taxon>
        <taxon>Bifidobacterium</taxon>
    </lineage>
</organism>
<dbReference type="EMBL" id="MWWW01000008">
    <property type="protein sequence ID" value="OZG60398.1"/>
    <property type="molecule type" value="Genomic_DNA"/>
</dbReference>
<comment type="caution">
    <text evidence="1">The sequence shown here is derived from an EMBL/GenBank/DDBJ whole genome shotgun (WGS) entry which is preliminary data.</text>
</comment>
<protein>
    <submittedName>
        <fullName evidence="1">Uncharacterized protein</fullName>
    </submittedName>
</protein>
<evidence type="ECO:0000313" key="1">
    <source>
        <dbReference type="EMBL" id="OZG60398.1"/>
    </source>
</evidence>
<gene>
    <name evidence="1" type="ORF">BMYO_0859</name>
</gene>
<dbReference type="OrthoDB" id="3233466at2"/>
<reference evidence="1 2" key="1">
    <citation type="journal article" date="2017" name="BMC Genomics">
        <title>Comparative genomic and phylogenomic analyses of the Bifidobacteriaceae family.</title>
        <authorList>
            <person name="Lugli G.A."/>
            <person name="Milani C."/>
            <person name="Turroni F."/>
            <person name="Duranti S."/>
            <person name="Mancabelli L."/>
            <person name="Mangifesta M."/>
            <person name="Ferrario C."/>
            <person name="Modesto M."/>
            <person name="Mattarelli P."/>
            <person name="Jiri K."/>
            <person name="van Sinderen D."/>
            <person name="Ventura M."/>
        </authorList>
    </citation>
    <scope>NUCLEOTIDE SEQUENCE [LARGE SCALE GENOMIC DNA]</scope>
    <source>
        <strain evidence="1 2">DSM 100196</strain>
    </source>
</reference>
<evidence type="ECO:0000313" key="2">
    <source>
        <dbReference type="Proteomes" id="UP000216871"/>
    </source>
</evidence>
<keyword evidence="2" id="KW-1185">Reference proteome</keyword>
<dbReference type="RefSeq" id="WP_094667329.1">
    <property type="nucleotide sequence ID" value="NZ_MWWW01000008.1"/>
</dbReference>
<name>A0A261FMR3_9BIFI</name>